<evidence type="ECO:0000313" key="7">
    <source>
        <dbReference type="Proteomes" id="UP001214043"/>
    </source>
</evidence>
<dbReference type="KEGG" id="hfl:PUV54_11470"/>
<evidence type="ECO:0000256" key="2">
    <source>
        <dbReference type="ARBA" id="ARBA00023004"/>
    </source>
</evidence>
<evidence type="ECO:0000256" key="1">
    <source>
        <dbReference type="ARBA" id="ARBA00023002"/>
    </source>
</evidence>
<keyword evidence="7" id="KW-1185">Reference proteome</keyword>
<evidence type="ECO:0000259" key="5">
    <source>
        <dbReference type="Pfam" id="PF12867"/>
    </source>
</evidence>
<name>A0AAE9ZAF2_9PROT</name>
<dbReference type="Gene3D" id="3.90.1580.10">
    <property type="entry name" value="paralog of FGE (formylglycine-generating enzyme)"/>
    <property type="match status" value="1"/>
</dbReference>
<keyword evidence="1" id="KW-0560">Oxidoreductase</keyword>
<organism evidence="6 7">
    <name type="scientific">Hyphococcus flavus</name>
    <dbReference type="NCBI Taxonomy" id="1866326"/>
    <lineage>
        <taxon>Bacteria</taxon>
        <taxon>Pseudomonadati</taxon>
        <taxon>Pseudomonadota</taxon>
        <taxon>Alphaproteobacteria</taxon>
        <taxon>Parvularculales</taxon>
        <taxon>Parvularculaceae</taxon>
        <taxon>Hyphococcus</taxon>
    </lineage>
</organism>
<dbReference type="InterPro" id="IPR034660">
    <property type="entry name" value="DinB/YfiT-like"/>
</dbReference>
<dbReference type="PANTHER" id="PTHR23150">
    <property type="entry name" value="SULFATASE MODIFYING FACTOR 1, 2"/>
    <property type="match status" value="1"/>
</dbReference>
<dbReference type="Gene3D" id="1.20.120.450">
    <property type="entry name" value="dinb family like domain"/>
    <property type="match status" value="1"/>
</dbReference>
<dbReference type="PANTHER" id="PTHR23150:SF36">
    <property type="entry name" value="HERCYNINE OXYGENASE"/>
    <property type="match status" value="1"/>
</dbReference>
<dbReference type="NCBIfam" id="TIGR03440">
    <property type="entry name" value="egtB_TIGR03440"/>
    <property type="match status" value="1"/>
</dbReference>
<evidence type="ECO:0000313" key="6">
    <source>
        <dbReference type="EMBL" id="WDI30574.1"/>
    </source>
</evidence>
<feature type="domain" description="DinB-like" evidence="5">
    <location>
        <begin position="18"/>
        <end position="151"/>
    </location>
</feature>
<dbReference type="Pfam" id="PF12867">
    <property type="entry name" value="DinB_2"/>
    <property type="match status" value="1"/>
</dbReference>
<dbReference type="SUPFAM" id="SSF56436">
    <property type="entry name" value="C-type lectin-like"/>
    <property type="match status" value="1"/>
</dbReference>
<proteinExistence type="predicted"/>
<protein>
    <submittedName>
        <fullName evidence="6">Ergothioneine biosynthesis protein EgtB</fullName>
    </submittedName>
</protein>
<gene>
    <name evidence="6" type="primary">egtB</name>
    <name evidence="6" type="ORF">PUV54_11470</name>
</gene>
<feature type="domain" description="Sulfatase-modifying factor enzyme-like" evidence="4">
    <location>
        <begin position="189"/>
        <end position="320"/>
    </location>
</feature>
<dbReference type="Proteomes" id="UP001214043">
    <property type="component" value="Chromosome"/>
</dbReference>
<comment type="pathway">
    <text evidence="3">Amino-acid biosynthesis; ergothioneine biosynthesis.</text>
</comment>
<reference evidence="6" key="1">
    <citation type="submission" date="2023-02" db="EMBL/GenBank/DDBJ databases">
        <title>Genome sequence of Hyphococcus flavus.</title>
        <authorList>
            <person name="Rong J.-C."/>
            <person name="Zhao Q."/>
            <person name="Yi M."/>
            <person name="Wu J.-Y."/>
        </authorList>
    </citation>
    <scope>NUCLEOTIDE SEQUENCE</scope>
    <source>
        <strain evidence="6">MCCC 1K03223</strain>
    </source>
</reference>
<dbReference type="SUPFAM" id="SSF109854">
    <property type="entry name" value="DinB/YfiT-like putative metalloenzymes"/>
    <property type="match status" value="1"/>
</dbReference>
<dbReference type="AlphaFoldDB" id="A0AAE9ZAF2"/>
<sequence length="425" mass="48395">MPLDLPAAHAAATIRESFTRVRGDSERLIKPLTPEDCMIQSMPEASPAKWNLAHTSWFFETFILKSHAAGYRPYHNDFGYLFNSYYNQIGERHPRAERGMLSRPSLEDVLSYRAHVDEAVVRLLERADDETLAAIAPLIVLGCAHEEQHQELLLTDLQHGLYQNALMPAVYKYDNDDLVEAPALDWREMEGGVCNIGWEGEGFSFDNEGPRHKVYLHPFELSNRPVTNAEFIAFIEDGGYQNPVHWLSDAWDVVNKEEWQCPLYWRKADDGWRQYSLFGEAPVNPHAPVCHVSFYEADAYASWAGVRLPTEFEWEAAASLFPLKGRFLQNGSPRRPAPAEGDDKLVQLFGDVWEWTASPYIAYPGFAPPAGAVGEYNGKFMSGQMVLKGGSCATPEGHLRVSYRNFFYPWMRWQFSGFRLARDCK</sequence>
<dbReference type="RefSeq" id="WP_274492377.1">
    <property type="nucleotide sequence ID" value="NZ_CP118166.1"/>
</dbReference>
<keyword evidence="2" id="KW-0408">Iron</keyword>
<dbReference type="InterPro" id="IPR024775">
    <property type="entry name" value="DinB-like"/>
</dbReference>
<dbReference type="GO" id="GO:0052699">
    <property type="term" value="P:ergothioneine biosynthetic process"/>
    <property type="evidence" value="ECO:0007669"/>
    <property type="project" value="InterPro"/>
</dbReference>
<evidence type="ECO:0000259" key="4">
    <source>
        <dbReference type="Pfam" id="PF03781"/>
    </source>
</evidence>
<accession>A0AAE9ZAF2</accession>
<dbReference type="InterPro" id="IPR016187">
    <property type="entry name" value="CTDL_fold"/>
</dbReference>
<dbReference type="InterPro" id="IPR005532">
    <property type="entry name" value="SUMF_dom"/>
</dbReference>
<dbReference type="InterPro" id="IPR017806">
    <property type="entry name" value="EgtB"/>
</dbReference>
<dbReference type="InterPro" id="IPR042095">
    <property type="entry name" value="SUMF_sf"/>
</dbReference>
<evidence type="ECO:0000256" key="3">
    <source>
        <dbReference type="ARBA" id="ARBA00037882"/>
    </source>
</evidence>
<dbReference type="InterPro" id="IPR051043">
    <property type="entry name" value="Sulfatase_Mod_Factor_Kinase"/>
</dbReference>
<feature type="domain" description="Sulfatase-modifying factor enzyme-like" evidence="4">
    <location>
        <begin position="345"/>
        <end position="422"/>
    </location>
</feature>
<dbReference type="EMBL" id="CP118166">
    <property type="protein sequence ID" value="WDI30574.1"/>
    <property type="molecule type" value="Genomic_DNA"/>
</dbReference>
<dbReference type="Pfam" id="PF03781">
    <property type="entry name" value="FGE-sulfatase"/>
    <property type="match status" value="2"/>
</dbReference>